<evidence type="ECO:0000313" key="6">
    <source>
        <dbReference type="WBParaSite" id="TREG1_137720.1"/>
    </source>
</evidence>
<accession>A0AA85J8I1</accession>
<dbReference type="InterPro" id="IPR021893">
    <property type="entry name" value="ZMYM2-like_C"/>
</dbReference>
<proteinExistence type="predicted"/>
<reference evidence="5" key="1">
    <citation type="submission" date="2022-06" db="EMBL/GenBank/DDBJ databases">
        <authorList>
            <person name="Berger JAMES D."/>
            <person name="Berger JAMES D."/>
        </authorList>
    </citation>
    <scope>NUCLEOTIDE SEQUENCE [LARGE SCALE GENOMIC DNA]</scope>
</reference>
<dbReference type="Proteomes" id="UP000050795">
    <property type="component" value="Unassembled WGS sequence"/>
</dbReference>
<dbReference type="WBParaSite" id="TREG1_137720.1">
    <property type="protein sequence ID" value="TREG1_137720.1"/>
    <property type="gene ID" value="TREG1_137720"/>
</dbReference>
<keyword evidence="2" id="KW-0597">Phosphoprotein</keyword>
<evidence type="ECO:0000256" key="1">
    <source>
        <dbReference type="ARBA" id="ARBA00022499"/>
    </source>
</evidence>
<keyword evidence="1" id="KW-1017">Isopeptide bond</keyword>
<keyword evidence="3" id="KW-0832">Ubl conjugation</keyword>
<protein>
    <recommendedName>
        <fullName evidence="4">ZMYM2-like/QRICH1 C-terminal domain-containing protein</fullName>
    </recommendedName>
</protein>
<dbReference type="AlphaFoldDB" id="A0AA85J8I1"/>
<name>A0AA85J8I1_TRIRE</name>
<organism evidence="5 6">
    <name type="scientific">Trichobilharzia regenti</name>
    <name type="common">Nasal bird schistosome</name>
    <dbReference type="NCBI Taxonomy" id="157069"/>
    <lineage>
        <taxon>Eukaryota</taxon>
        <taxon>Metazoa</taxon>
        <taxon>Spiralia</taxon>
        <taxon>Lophotrochozoa</taxon>
        <taxon>Platyhelminthes</taxon>
        <taxon>Trematoda</taxon>
        <taxon>Digenea</taxon>
        <taxon>Strigeidida</taxon>
        <taxon>Schistosomatoidea</taxon>
        <taxon>Schistosomatidae</taxon>
        <taxon>Trichobilharzia</taxon>
    </lineage>
</organism>
<evidence type="ECO:0000313" key="5">
    <source>
        <dbReference type="Proteomes" id="UP000050795"/>
    </source>
</evidence>
<keyword evidence="5" id="KW-1185">Reference proteome</keyword>
<sequence>MYLLKSSNAGGGIFTTPIVVTSSTTPTSTSSPHRQILLPPVSTVHLSSSSASSVSLSQSINSHDFCTEAYFKTNESSSSHDFVISKTIEDVTDPGILLDDVTDGVVGGRLQHKHNTISTSSHDEGIEETDVGVAVADTLLFDDISAAIEAINAANRLNSSYTDDICDDTGNVDDDNDDDVVGESIDTTTGIIVQQSQNIPTIATLHPIGLSACSTSTSSGLDQFITHSMFVNIPMTSNSTTTTTTTMPSMIDYHQSPGLLFNSNNNNDNNNNNNTHAYIQIVKKQDSLTNTSHGSVTTTTAGSCTTNIDISSSNSSAIRIPPLLTTTPRPMKNTSSMTSSSLSQSNWRFLLRPIFEKILIEKLWTSGELGASNPYSLLLSMWFFISRYFGIGCRTDHAKLAYGNIIIERNTETGERYLRFTR</sequence>
<evidence type="ECO:0000256" key="3">
    <source>
        <dbReference type="ARBA" id="ARBA00022843"/>
    </source>
</evidence>
<feature type="domain" description="ZMYM2-like/QRICH1 C-terminal" evidence="4">
    <location>
        <begin position="361"/>
        <end position="420"/>
    </location>
</feature>
<reference evidence="6" key="2">
    <citation type="submission" date="2023-11" db="UniProtKB">
        <authorList>
            <consortium name="WormBaseParasite"/>
        </authorList>
    </citation>
    <scope>IDENTIFICATION</scope>
</reference>
<evidence type="ECO:0000259" key="4">
    <source>
        <dbReference type="Pfam" id="PF12012"/>
    </source>
</evidence>
<dbReference type="Pfam" id="PF12012">
    <property type="entry name" value="DUF3504"/>
    <property type="match status" value="1"/>
</dbReference>
<evidence type="ECO:0000256" key="2">
    <source>
        <dbReference type="ARBA" id="ARBA00022553"/>
    </source>
</evidence>